<dbReference type="InterPro" id="IPR036779">
    <property type="entry name" value="LysM_dom_sf"/>
</dbReference>
<dbReference type="EMBL" id="QFVT01000003">
    <property type="protein sequence ID" value="PYC48665.1"/>
    <property type="molecule type" value="Genomic_DNA"/>
</dbReference>
<dbReference type="Gene3D" id="3.10.350.10">
    <property type="entry name" value="LysM domain"/>
    <property type="match status" value="2"/>
</dbReference>
<dbReference type="SMART" id="SM00257">
    <property type="entry name" value="LysM"/>
    <property type="match status" value="2"/>
</dbReference>
<dbReference type="InterPro" id="IPR018392">
    <property type="entry name" value="LysM"/>
</dbReference>
<dbReference type="PANTHER" id="PTHR21666">
    <property type="entry name" value="PEPTIDASE-RELATED"/>
    <property type="match status" value="1"/>
</dbReference>
<feature type="domain" description="LysM" evidence="2">
    <location>
        <begin position="196"/>
        <end position="240"/>
    </location>
</feature>
<keyword evidence="4" id="KW-1185">Reference proteome</keyword>
<dbReference type="SUPFAM" id="SSF54106">
    <property type="entry name" value="LysM domain"/>
    <property type="match status" value="1"/>
</dbReference>
<gene>
    <name evidence="3" type="ORF">DI396_05930</name>
</gene>
<dbReference type="PANTHER" id="PTHR21666:SF270">
    <property type="entry name" value="MUREIN HYDROLASE ACTIVATOR ENVC"/>
    <property type="match status" value="1"/>
</dbReference>
<dbReference type="InterPro" id="IPR011055">
    <property type="entry name" value="Dup_hybrid_motif"/>
</dbReference>
<evidence type="ECO:0000259" key="2">
    <source>
        <dbReference type="PROSITE" id="PS51782"/>
    </source>
</evidence>
<dbReference type="SUPFAM" id="SSF51261">
    <property type="entry name" value="Duplicated hybrid motif"/>
    <property type="match status" value="1"/>
</dbReference>
<accession>A0A2V4MPM2</accession>
<evidence type="ECO:0000313" key="3">
    <source>
        <dbReference type="EMBL" id="PYC48665.1"/>
    </source>
</evidence>
<organism evidence="3 4">
    <name type="scientific">Litorivita pollutaquae</name>
    <dbReference type="NCBI Taxonomy" id="2200892"/>
    <lineage>
        <taxon>Bacteria</taxon>
        <taxon>Pseudomonadati</taxon>
        <taxon>Pseudomonadota</taxon>
        <taxon>Alphaproteobacteria</taxon>
        <taxon>Rhodobacterales</taxon>
        <taxon>Paracoccaceae</taxon>
        <taxon>Litorivita</taxon>
    </lineage>
</organism>
<name>A0A2V4MPM2_9RHOB</name>
<dbReference type="RefSeq" id="WP_110795397.1">
    <property type="nucleotide sequence ID" value="NZ_KZ826482.1"/>
</dbReference>
<dbReference type="InterPro" id="IPR050570">
    <property type="entry name" value="Cell_wall_metabolism_enzyme"/>
</dbReference>
<comment type="caution">
    <text evidence="3">The sequence shown here is derived from an EMBL/GenBank/DDBJ whole genome shotgun (WGS) entry which is preliminary data.</text>
</comment>
<dbReference type="Gene3D" id="2.70.70.10">
    <property type="entry name" value="Glucose Permease (Domain IIA)"/>
    <property type="match status" value="1"/>
</dbReference>
<feature type="region of interest" description="Disordered" evidence="1">
    <location>
        <begin position="245"/>
        <end position="280"/>
    </location>
</feature>
<dbReference type="OrthoDB" id="9795421at2"/>
<dbReference type="Pfam" id="PF01551">
    <property type="entry name" value="Peptidase_M23"/>
    <property type="match status" value="1"/>
</dbReference>
<dbReference type="GO" id="GO:0004222">
    <property type="term" value="F:metalloendopeptidase activity"/>
    <property type="evidence" value="ECO:0007669"/>
    <property type="project" value="TreeGrafter"/>
</dbReference>
<proteinExistence type="predicted"/>
<sequence>MTQTPQIRAIPTIASAQSTGGRRASRPLLRSAAALGAALALSGCEGGLDLDLRGNFGSAMSTAEAARTATAERPRPDDRGIISYPNYQVAVAKRGDTLATVAARIGADANALATFNGVQTGDSLREGEIIALPNRVAEPSPLTGASGTGPIRPAVDITTLAGGAIDRAGAQQVETTALPSTTAAVDPKAQTGLEPTRHKVQRGETAFTIARLYDVSVRSLSEWNGLDEKFTIREGQYLLIPVAEQRPPQSEKIAKPGFGNPSPTPTPPSAVKPLPDEKTVPVAQSAAQAAKVAPDLGKTQSKATTSARLAYPVSGKIIREYTKGKSDGIDLSAAAGSPIKAADAGTVAAITSDADQVPIIVIKHSGGLLTVYANAGNIAVKKGDSVSRGQKIASLRADPANYVHFEVRKGFESVDPLPYLQ</sequence>
<dbReference type="CDD" id="cd00118">
    <property type="entry name" value="LysM"/>
    <property type="match status" value="1"/>
</dbReference>
<evidence type="ECO:0000313" key="4">
    <source>
        <dbReference type="Proteomes" id="UP000248012"/>
    </source>
</evidence>
<reference evidence="3 4" key="1">
    <citation type="submission" date="2018-05" db="EMBL/GenBank/DDBJ databases">
        <title>Oceanovita maritima gen. nov., sp. nov., a marine bacterium in the family Rhodobacteraceae isolated from surface seawater of Lundu port Xiamen, China.</title>
        <authorList>
            <person name="Hetharua B.H."/>
            <person name="Min D."/>
            <person name="Liao H."/>
            <person name="Tian Y."/>
        </authorList>
    </citation>
    <scope>NUCLEOTIDE SEQUENCE [LARGE SCALE GENOMIC DNA]</scope>
    <source>
        <strain evidence="3 4">FSX-11</strain>
    </source>
</reference>
<dbReference type="Pfam" id="PF01476">
    <property type="entry name" value="LysM"/>
    <property type="match status" value="2"/>
</dbReference>
<feature type="region of interest" description="Disordered" evidence="1">
    <location>
        <begin position="1"/>
        <end position="22"/>
    </location>
</feature>
<dbReference type="InterPro" id="IPR016047">
    <property type="entry name" value="M23ase_b-sheet_dom"/>
</dbReference>
<evidence type="ECO:0000256" key="1">
    <source>
        <dbReference type="SAM" id="MobiDB-lite"/>
    </source>
</evidence>
<dbReference type="AlphaFoldDB" id="A0A2V4MPM2"/>
<dbReference type="CDD" id="cd12797">
    <property type="entry name" value="M23_peptidase"/>
    <property type="match status" value="1"/>
</dbReference>
<dbReference type="PROSITE" id="PS51782">
    <property type="entry name" value="LYSM"/>
    <property type="match status" value="1"/>
</dbReference>
<dbReference type="Proteomes" id="UP000248012">
    <property type="component" value="Unassembled WGS sequence"/>
</dbReference>
<protein>
    <submittedName>
        <fullName evidence="3">Peptidase M23</fullName>
    </submittedName>
</protein>